<evidence type="ECO:0000313" key="2">
    <source>
        <dbReference type="Proteomes" id="UP000033033"/>
    </source>
</evidence>
<sequence length="69" mass="7592">MQSATPDESAKNFVAYFSHPGNMCEIANQINENAGVDLFEIVLEDPYPSNYSEVVEQVLKELGEDTVPG</sequence>
<dbReference type="HOGENOM" id="CLU_2766024_0_0_2"/>
<keyword evidence="2" id="KW-1185">Reference proteome</keyword>
<evidence type="ECO:0000313" key="1">
    <source>
        <dbReference type="EMBL" id="AKB53268.1"/>
    </source>
</evidence>
<dbReference type="InterPro" id="IPR029039">
    <property type="entry name" value="Flavoprotein-like_sf"/>
</dbReference>
<dbReference type="Gene3D" id="3.40.50.360">
    <property type="match status" value="1"/>
</dbReference>
<dbReference type="GeneID" id="24843434"/>
<protein>
    <submittedName>
        <fullName evidence="1">Flavodoxin</fullName>
    </submittedName>
</protein>
<gene>
    <name evidence="1" type="ORF">MSBRM_0270</name>
</gene>
<dbReference type="KEGG" id="mby:MSBRM_0270"/>
<dbReference type="Proteomes" id="UP000033033">
    <property type="component" value="Chromosome"/>
</dbReference>
<dbReference type="STRING" id="1434108.MSBRM_0270"/>
<accession>A0A0E3QS43</accession>
<dbReference type="AlphaFoldDB" id="A0A0E3QS43"/>
<name>A0A0E3QS43_METBA</name>
<reference evidence="1 2" key="1">
    <citation type="submission" date="2014-07" db="EMBL/GenBank/DDBJ databases">
        <title>Methanogenic archaea and the global carbon cycle.</title>
        <authorList>
            <person name="Henriksen J.R."/>
            <person name="Luke J."/>
            <person name="Reinhart S."/>
            <person name="Benedict M.N."/>
            <person name="Youngblut N.D."/>
            <person name="Metcalf M.E."/>
            <person name="Whitaker R.J."/>
            <person name="Metcalf W.W."/>
        </authorList>
    </citation>
    <scope>NUCLEOTIDE SEQUENCE [LARGE SCALE GENOMIC DNA]</scope>
    <source>
        <strain evidence="1 2">MS</strain>
    </source>
</reference>
<dbReference type="PATRIC" id="fig|1434108.4.peg.307"/>
<organism evidence="1 2">
    <name type="scientific">Methanosarcina barkeri MS</name>
    <dbReference type="NCBI Taxonomy" id="1434108"/>
    <lineage>
        <taxon>Archaea</taxon>
        <taxon>Methanobacteriati</taxon>
        <taxon>Methanobacteriota</taxon>
        <taxon>Stenosarchaea group</taxon>
        <taxon>Methanomicrobia</taxon>
        <taxon>Methanosarcinales</taxon>
        <taxon>Methanosarcinaceae</taxon>
        <taxon>Methanosarcina</taxon>
    </lineage>
</organism>
<dbReference type="EMBL" id="CP009528">
    <property type="protein sequence ID" value="AKB53268.1"/>
    <property type="molecule type" value="Genomic_DNA"/>
</dbReference>
<dbReference type="RefSeq" id="WP_052712646.1">
    <property type="nucleotide sequence ID" value="NZ_CP009528.1"/>
</dbReference>
<proteinExistence type="predicted"/>